<organism>
    <name type="scientific">Ixodes scapularis</name>
    <name type="common">Black-legged tick</name>
    <name type="synonym">Deer tick</name>
    <dbReference type="NCBI Taxonomy" id="6945"/>
    <lineage>
        <taxon>Eukaryota</taxon>
        <taxon>Metazoa</taxon>
        <taxon>Ecdysozoa</taxon>
        <taxon>Arthropoda</taxon>
        <taxon>Chelicerata</taxon>
        <taxon>Arachnida</taxon>
        <taxon>Acari</taxon>
        <taxon>Parasitiformes</taxon>
        <taxon>Ixodida</taxon>
        <taxon>Ixodoidea</taxon>
        <taxon>Ixodidae</taxon>
        <taxon>Ixodinae</taxon>
        <taxon>Ixodes</taxon>
    </lineage>
</organism>
<dbReference type="InParanoid" id="B7P726"/>
<evidence type="ECO:0000313" key="3">
    <source>
        <dbReference type="Proteomes" id="UP000001555"/>
    </source>
</evidence>
<feature type="non-terminal residue" evidence="1">
    <location>
        <position position="1"/>
    </location>
</feature>
<protein>
    <submittedName>
        <fullName evidence="1 2">Uncharacterized protein</fullName>
    </submittedName>
</protein>
<dbReference type="EMBL" id="DS649156">
    <property type="protein sequence ID" value="EEC02398.1"/>
    <property type="molecule type" value="Genomic_DNA"/>
</dbReference>
<evidence type="ECO:0000313" key="2">
    <source>
        <dbReference type="EnsemblMetazoa" id="ISCW015720-PA"/>
    </source>
</evidence>
<dbReference type="AlphaFoldDB" id="B7P726"/>
<reference evidence="1 3" key="1">
    <citation type="submission" date="2008-03" db="EMBL/GenBank/DDBJ databases">
        <title>Annotation of Ixodes scapularis.</title>
        <authorList>
            <consortium name="Ixodes scapularis Genome Project Consortium"/>
            <person name="Caler E."/>
            <person name="Hannick L.I."/>
            <person name="Bidwell S."/>
            <person name="Joardar V."/>
            <person name="Thiagarajan M."/>
            <person name="Amedeo P."/>
            <person name="Galinsky K.J."/>
            <person name="Schobel S."/>
            <person name="Inman J."/>
            <person name="Hostetler J."/>
            <person name="Miller J."/>
            <person name="Hammond M."/>
            <person name="Megy K."/>
            <person name="Lawson D."/>
            <person name="Kodira C."/>
            <person name="Sutton G."/>
            <person name="Meyer J."/>
            <person name="Hill C.A."/>
            <person name="Birren B."/>
            <person name="Nene V."/>
            <person name="Collins F."/>
            <person name="Alarcon-Chaidez F."/>
            <person name="Wikel S."/>
            <person name="Strausberg R."/>
        </authorList>
    </citation>
    <scope>NUCLEOTIDE SEQUENCE [LARGE SCALE GENOMIC DNA]</scope>
    <source>
        <strain evidence="3">Wikel</strain>
        <strain evidence="1">Wikel colony</strain>
    </source>
</reference>
<dbReference type="VEuPathDB" id="VectorBase:ISCI015720"/>
<dbReference type="EMBL" id="ABJB010040605">
    <property type="status" value="NOT_ANNOTATED_CDS"/>
    <property type="molecule type" value="Genomic_DNA"/>
</dbReference>
<reference evidence="2" key="2">
    <citation type="submission" date="2020-05" db="UniProtKB">
        <authorList>
            <consortium name="EnsemblMetazoa"/>
        </authorList>
    </citation>
    <scope>IDENTIFICATION</scope>
    <source>
        <strain evidence="2">wikel</strain>
    </source>
</reference>
<proteinExistence type="predicted"/>
<sequence length="85" mass="9518">VLRRRTQANMKIPASTALAVMAVFLPIVTCAPARKAKKEDDRSCATRDREAKEVGVGRIIQNFGSDVSCRRPTIPEMWYPYAISH</sequence>
<feature type="non-terminal residue" evidence="1">
    <location>
        <position position="85"/>
    </location>
</feature>
<name>B7P726_IXOSC</name>
<dbReference type="EnsemblMetazoa" id="ISCW015720-RA">
    <property type="protein sequence ID" value="ISCW015720-PA"/>
    <property type="gene ID" value="ISCW015720"/>
</dbReference>
<dbReference type="Proteomes" id="UP000001555">
    <property type="component" value="Unassembled WGS sequence"/>
</dbReference>
<gene>
    <name evidence="1" type="ORF">IscW_ISCW015720</name>
</gene>
<accession>B7P726</accession>
<evidence type="ECO:0000313" key="1">
    <source>
        <dbReference type="EMBL" id="EEC02398.1"/>
    </source>
</evidence>
<keyword evidence="3" id="KW-1185">Reference proteome</keyword>
<dbReference type="EMBL" id="ABJB010190657">
    <property type="status" value="NOT_ANNOTATED_CDS"/>
    <property type="molecule type" value="Genomic_DNA"/>
</dbReference>
<dbReference type="VEuPathDB" id="VectorBase:ISCW015720"/>
<dbReference type="PaxDb" id="6945-B7P726"/>
<dbReference type="HOGENOM" id="CLU_2518979_0_0_1"/>